<dbReference type="Gene3D" id="3.40.50.1820">
    <property type="entry name" value="alpha/beta hydrolase"/>
    <property type="match status" value="1"/>
</dbReference>
<sequence>MPRRFAALTAVTAVVWSLAAVGGPAAAGPPTCSGSWSLGVGGFTFGRDGGHQNSSYMVADQRVEYQTFDPKSGVDEINRLFWAHRRKCLADHIKLIGHSEGAGLVHAWVSEHQWVKNADAVLLADPKRRAGPGGPGLAGTSMTFLVGAPLRGTDANFGAFPVLSVCNRDDVVCNMDAGWAGYLVRNAHGSYHLDAMHYPDNASGLWFH</sequence>
<accession>A0A370IBM3</accession>
<evidence type="ECO:0008006" key="4">
    <source>
        <dbReference type="Google" id="ProtNLM"/>
    </source>
</evidence>
<name>A0A370IBM3_9NOCA</name>
<protein>
    <recommendedName>
        <fullName evidence="4">Cutinase</fullName>
    </recommendedName>
</protein>
<feature type="signal peptide" evidence="1">
    <location>
        <begin position="1"/>
        <end position="27"/>
    </location>
</feature>
<comment type="caution">
    <text evidence="2">The sequence shown here is derived from an EMBL/GenBank/DDBJ whole genome shotgun (WGS) entry which is preliminary data.</text>
</comment>
<dbReference type="SUPFAM" id="SSF53474">
    <property type="entry name" value="alpha/beta-Hydrolases"/>
    <property type="match status" value="1"/>
</dbReference>
<keyword evidence="1" id="KW-0732">Signal</keyword>
<evidence type="ECO:0000313" key="2">
    <source>
        <dbReference type="EMBL" id="RDI68122.1"/>
    </source>
</evidence>
<proteinExistence type="predicted"/>
<evidence type="ECO:0000256" key="1">
    <source>
        <dbReference type="SAM" id="SignalP"/>
    </source>
</evidence>
<evidence type="ECO:0000313" key="3">
    <source>
        <dbReference type="Proteomes" id="UP000254869"/>
    </source>
</evidence>
<organism evidence="2 3">
    <name type="scientific">Nocardia pseudobrasiliensis</name>
    <dbReference type="NCBI Taxonomy" id="45979"/>
    <lineage>
        <taxon>Bacteria</taxon>
        <taxon>Bacillati</taxon>
        <taxon>Actinomycetota</taxon>
        <taxon>Actinomycetes</taxon>
        <taxon>Mycobacteriales</taxon>
        <taxon>Nocardiaceae</taxon>
        <taxon>Nocardia</taxon>
    </lineage>
</organism>
<dbReference type="Proteomes" id="UP000254869">
    <property type="component" value="Unassembled WGS sequence"/>
</dbReference>
<dbReference type="STRING" id="1210086.GCA_001613105_01099"/>
<dbReference type="AlphaFoldDB" id="A0A370IBM3"/>
<dbReference type="EMBL" id="QQBC01000002">
    <property type="protein sequence ID" value="RDI68122.1"/>
    <property type="molecule type" value="Genomic_DNA"/>
</dbReference>
<keyword evidence="3" id="KW-1185">Reference proteome</keyword>
<gene>
    <name evidence="2" type="ORF">DFR76_102523</name>
</gene>
<dbReference type="RefSeq" id="WP_067992745.1">
    <property type="nucleotide sequence ID" value="NZ_QQBC01000002.1"/>
</dbReference>
<feature type="chain" id="PRO_5016713084" description="Cutinase" evidence="1">
    <location>
        <begin position="28"/>
        <end position="208"/>
    </location>
</feature>
<dbReference type="InterPro" id="IPR029058">
    <property type="entry name" value="AB_hydrolase_fold"/>
</dbReference>
<reference evidence="2 3" key="1">
    <citation type="submission" date="2018-07" db="EMBL/GenBank/DDBJ databases">
        <title>Genomic Encyclopedia of Type Strains, Phase IV (KMG-IV): sequencing the most valuable type-strain genomes for metagenomic binning, comparative biology and taxonomic classification.</title>
        <authorList>
            <person name="Goeker M."/>
        </authorList>
    </citation>
    <scope>NUCLEOTIDE SEQUENCE [LARGE SCALE GENOMIC DNA]</scope>
    <source>
        <strain evidence="2 3">DSM 44290</strain>
    </source>
</reference>